<dbReference type="InterPro" id="IPR011761">
    <property type="entry name" value="ATP-grasp"/>
</dbReference>
<dbReference type="GO" id="GO:0046872">
    <property type="term" value="F:metal ion binding"/>
    <property type="evidence" value="ECO:0007669"/>
    <property type="project" value="InterPro"/>
</dbReference>
<gene>
    <name evidence="5" type="ORF">METZ01_LOCUS378607</name>
</gene>
<proteinExistence type="predicted"/>
<evidence type="ECO:0000259" key="4">
    <source>
        <dbReference type="PROSITE" id="PS50975"/>
    </source>
</evidence>
<sequence length="289" mass="32409">LLSSKGKNKQGVIFSSLPDTFPKKIREKCLKAGVVPLQGLNETLFAIHSSILIGQAWSKYNKIKIFKPNNNNYNLPKTYSEYDSKKILNKYGISIPKSIISPASKVLRNYKKINYPLVLKINSKNILHKTEINGVFTNINSKIELHRSLKHLSKIGEEILIEKMIKDKVIEMIVGIKIDDQFGPVIIIGAGGEYTELFQDSVSLLMPLTKSIILKAINNLKICKLLKGFRGKPKGDINALTNTIMKLAKFAEKNASKLIEVDINPLIIRPKYKGVVAADALIHYLDEIN</sequence>
<dbReference type="GO" id="GO:0016874">
    <property type="term" value="F:ligase activity"/>
    <property type="evidence" value="ECO:0007669"/>
    <property type="project" value="UniProtKB-KW"/>
</dbReference>
<dbReference type="Gene3D" id="3.30.470.20">
    <property type="entry name" value="ATP-grasp fold, B domain"/>
    <property type="match status" value="1"/>
</dbReference>
<dbReference type="Gene3D" id="3.30.1490.20">
    <property type="entry name" value="ATP-grasp fold, A domain"/>
    <property type="match status" value="1"/>
</dbReference>
<evidence type="ECO:0000256" key="1">
    <source>
        <dbReference type="ARBA" id="ARBA00022598"/>
    </source>
</evidence>
<dbReference type="InterPro" id="IPR051538">
    <property type="entry name" value="Acyl-CoA_Synth/Transferase"/>
</dbReference>
<evidence type="ECO:0000313" key="5">
    <source>
        <dbReference type="EMBL" id="SVD25753.1"/>
    </source>
</evidence>
<accession>A0A382TUR6</accession>
<organism evidence="5">
    <name type="scientific">marine metagenome</name>
    <dbReference type="NCBI Taxonomy" id="408172"/>
    <lineage>
        <taxon>unclassified sequences</taxon>
        <taxon>metagenomes</taxon>
        <taxon>ecological metagenomes</taxon>
    </lineage>
</organism>
<reference evidence="5" key="1">
    <citation type="submission" date="2018-05" db="EMBL/GenBank/DDBJ databases">
        <authorList>
            <person name="Lanie J.A."/>
            <person name="Ng W.-L."/>
            <person name="Kazmierczak K.M."/>
            <person name="Andrzejewski T.M."/>
            <person name="Davidsen T.M."/>
            <person name="Wayne K.J."/>
            <person name="Tettelin H."/>
            <person name="Glass J.I."/>
            <person name="Rusch D."/>
            <person name="Podicherti R."/>
            <person name="Tsui H.-C.T."/>
            <person name="Winkler M.E."/>
        </authorList>
    </citation>
    <scope>NUCLEOTIDE SEQUENCE</scope>
</reference>
<dbReference type="PANTHER" id="PTHR43334">
    <property type="entry name" value="ACETATE--COA LIGASE [ADP-FORMING]"/>
    <property type="match status" value="1"/>
</dbReference>
<dbReference type="AlphaFoldDB" id="A0A382TUR6"/>
<protein>
    <recommendedName>
        <fullName evidence="4">ATP-grasp domain-containing protein</fullName>
    </recommendedName>
</protein>
<dbReference type="GO" id="GO:0005524">
    <property type="term" value="F:ATP binding"/>
    <property type="evidence" value="ECO:0007669"/>
    <property type="project" value="UniProtKB-KW"/>
</dbReference>
<feature type="non-terminal residue" evidence="5">
    <location>
        <position position="1"/>
    </location>
</feature>
<keyword evidence="1" id="KW-0436">Ligase</keyword>
<dbReference type="PROSITE" id="PS50975">
    <property type="entry name" value="ATP_GRASP"/>
    <property type="match status" value="1"/>
</dbReference>
<keyword evidence="2" id="KW-0547">Nucleotide-binding</keyword>
<dbReference type="PANTHER" id="PTHR43334:SF1">
    <property type="entry name" value="3-HYDROXYPROPIONATE--COA LIGASE [ADP-FORMING]"/>
    <property type="match status" value="1"/>
</dbReference>
<keyword evidence="3" id="KW-0067">ATP-binding</keyword>
<evidence type="ECO:0000256" key="3">
    <source>
        <dbReference type="ARBA" id="ARBA00022840"/>
    </source>
</evidence>
<name>A0A382TUR6_9ZZZZ</name>
<evidence type="ECO:0000256" key="2">
    <source>
        <dbReference type="ARBA" id="ARBA00022741"/>
    </source>
</evidence>
<feature type="domain" description="ATP-grasp" evidence="4">
    <location>
        <begin position="85"/>
        <end position="286"/>
    </location>
</feature>
<dbReference type="InterPro" id="IPR013815">
    <property type="entry name" value="ATP_grasp_subdomain_1"/>
</dbReference>
<dbReference type="SUPFAM" id="SSF56059">
    <property type="entry name" value="Glutathione synthetase ATP-binding domain-like"/>
    <property type="match status" value="1"/>
</dbReference>
<dbReference type="Pfam" id="PF13549">
    <property type="entry name" value="ATP-grasp_5"/>
    <property type="match status" value="1"/>
</dbReference>
<dbReference type="EMBL" id="UINC01139296">
    <property type="protein sequence ID" value="SVD25753.1"/>
    <property type="molecule type" value="Genomic_DNA"/>
</dbReference>